<organism evidence="2 3">
    <name type="scientific">Acrocarpospora macrocephala</name>
    <dbReference type="NCBI Taxonomy" id="150177"/>
    <lineage>
        <taxon>Bacteria</taxon>
        <taxon>Bacillati</taxon>
        <taxon>Actinomycetota</taxon>
        <taxon>Actinomycetes</taxon>
        <taxon>Streptosporangiales</taxon>
        <taxon>Streptosporangiaceae</taxon>
        <taxon>Acrocarpospora</taxon>
    </lineage>
</organism>
<comment type="caution">
    <text evidence="2">The sequence shown here is derived from an EMBL/GenBank/DDBJ whole genome shotgun (WGS) entry which is preliminary data.</text>
</comment>
<feature type="signal peptide" evidence="1">
    <location>
        <begin position="1"/>
        <end position="22"/>
    </location>
</feature>
<keyword evidence="1" id="KW-0732">Signal</keyword>
<dbReference type="Proteomes" id="UP000331127">
    <property type="component" value="Unassembled WGS sequence"/>
</dbReference>
<reference evidence="2 3" key="1">
    <citation type="submission" date="2019-10" db="EMBL/GenBank/DDBJ databases">
        <title>Whole genome shotgun sequence of Acrocarpospora macrocephala NBRC 16266.</title>
        <authorList>
            <person name="Ichikawa N."/>
            <person name="Kimura A."/>
            <person name="Kitahashi Y."/>
            <person name="Komaki H."/>
            <person name="Oguchi A."/>
        </authorList>
    </citation>
    <scope>NUCLEOTIDE SEQUENCE [LARGE SCALE GENOMIC DNA]</scope>
    <source>
        <strain evidence="2 3">NBRC 16266</strain>
    </source>
</reference>
<accession>A0A5M3WH97</accession>
<dbReference type="EMBL" id="BLAE01000007">
    <property type="protein sequence ID" value="GES07670.1"/>
    <property type="molecule type" value="Genomic_DNA"/>
</dbReference>
<protein>
    <recommendedName>
        <fullName evidence="4">P/Homo B domain-containing protein</fullName>
    </recommendedName>
</protein>
<evidence type="ECO:0000313" key="3">
    <source>
        <dbReference type="Proteomes" id="UP000331127"/>
    </source>
</evidence>
<name>A0A5M3WH97_9ACTN</name>
<evidence type="ECO:0000313" key="2">
    <source>
        <dbReference type="EMBL" id="GES07670.1"/>
    </source>
</evidence>
<dbReference type="AlphaFoldDB" id="A0A5M3WH97"/>
<feature type="chain" id="PRO_5024407062" description="P/Homo B domain-containing protein" evidence="1">
    <location>
        <begin position="23"/>
        <end position="224"/>
    </location>
</feature>
<keyword evidence="3" id="KW-1185">Reference proteome</keyword>
<gene>
    <name evidence="2" type="ORF">Amac_012650</name>
</gene>
<dbReference type="RefSeq" id="WP_155353358.1">
    <property type="nucleotide sequence ID" value="NZ_BAAAHL010000041.1"/>
</dbReference>
<proteinExistence type="predicted"/>
<evidence type="ECO:0000256" key="1">
    <source>
        <dbReference type="SAM" id="SignalP"/>
    </source>
</evidence>
<sequence>MEIVPLLGAFVLTLGVATPALADPDISSVRISPTTVEVSQSKRATVTVKVKVVDADSVTATASSRDGADEVTFGLFTEYTEDYWTGIARIGGDMPTGAWTLQITATDGDTTTTTTRTFWVKRKTATTLVATKTSVPKGAKVKLYGHVYRITSDADLRHKLVRIYYRKSGTTAWHSFTSVRTDGTGYFEKTIRPKFDAKWMAVSVATNTYAKSESPAKFIDTWPY</sequence>
<evidence type="ECO:0008006" key="4">
    <source>
        <dbReference type="Google" id="ProtNLM"/>
    </source>
</evidence>